<comment type="caution">
    <text evidence="2">The sequence shown here is derived from an EMBL/GenBank/DDBJ whole genome shotgun (WGS) entry which is preliminary data.</text>
</comment>
<name>A0ABQ3TYI5_STRHY</name>
<feature type="region of interest" description="Disordered" evidence="1">
    <location>
        <begin position="59"/>
        <end position="79"/>
    </location>
</feature>
<accession>A0ABQ3TYI5</accession>
<organism evidence="2 3">
    <name type="scientific">Streptomyces hygroscopicus</name>
    <dbReference type="NCBI Taxonomy" id="1912"/>
    <lineage>
        <taxon>Bacteria</taxon>
        <taxon>Bacillati</taxon>
        <taxon>Actinomycetota</taxon>
        <taxon>Actinomycetes</taxon>
        <taxon>Kitasatosporales</taxon>
        <taxon>Streptomycetaceae</taxon>
        <taxon>Streptomyces</taxon>
        <taxon>Streptomyces violaceusniger group</taxon>
    </lineage>
</organism>
<proteinExistence type="predicted"/>
<sequence length="79" mass="8478">MGVLGELTLGVAREVPVGGNPRPEALVGMIGHSGLRFDITTWNGTPQAWAWDSWTFNASSEQGDGPAAPRVCQRSIEDR</sequence>
<protein>
    <submittedName>
        <fullName evidence="2">Uncharacterized protein</fullName>
    </submittedName>
</protein>
<evidence type="ECO:0000313" key="2">
    <source>
        <dbReference type="EMBL" id="GHJ28171.1"/>
    </source>
</evidence>
<evidence type="ECO:0000313" key="3">
    <source>
        <dbReference type="Proteomes" id="UP001054854"/>
    </source>
</evidence>
<dbReference type="EMBL" id="BNEK01000003">
    <property type="protein sequence ID" value="GHJ28171.1"/>
    <property type="molecule type" value="Genomic_DNA"/>
</dbReference>
<evidence type="ECO:0000256" key="1">
    <source>
        <dbReference type="SAM" id="MobiDB-lite"/>
    </source>
</evidence>
<gene>
    <name evidence="2" type="ORF">TPA0910_26040</name>
</gene>
<reference evidence="2" key="1">
    <citation type="submission" date="2024-05" db="EMBL/GenBank/DDBJ databases">
        <title>Whole genome shotgun sequence of Streptomyces hygroscopicus NBRC 113678.</title>
        <authorList>
            <person name="Komaki H."/>
            <person name="Tamura T."/>
        </authorList>
    </citation>
    <scope>NUCLEOTIDE SEQUENCE</scope>
    <source>
        <strain evidence="2">N11-34</strain>
    </source>
</reference>
<dbReference type="Proteomes" id="UP001054854">
    <property type="component" value="Unassembled WGS sequence"/>
</dbReference>
<keyword evidence="3" id="KW-1185">Reference proteome</keyword>